<evidence type="ECO:0000313" key="3">
    <source>
        <dbReference type="EMBL" id="PKV67320.1"/>
    </source>
</evidence>
<evidence type="ECO:0000256" key="1">
    <source>
        <dbReference type="SAM" id="SignalP"/>
    </source>
</evidence>
<name>A0A2N3UD70_9BACT</name>
<feature type="signal peptide" evidence="1">
    <location>
        <begin position="1"/>
        <end position="28"/>
    </location>
</feature>
<keyword evidence="1" id="KW-0732">Signal</keyword>
<dbReference type="RefSeq" id="WP_143741261.1">
    <property type="nucleotide sequence ID" value="NZ_PJMU01000002.1"/>
</dbReference>
<sequence length="467" mass="49654">MISVRNRFLIISLLLLSLALSSLSPSCAAYASSAGITWAAPATPGAIAGPAKVCPGQELSYSVEAVTGAISYRWSVPDSWMIIAGQATRQISVRSGSNGGSIRVVAENNDGVSGARELAVQLDTPPLQPGAIAGPAALCAGSRAKYEVEATSGPLSYMWTVPAGWVIVSGQGTSEVEILTAAIGGAVRVIATNACGQSAASQRFVTIYPPLSSNQVQNGQAVCAGRQPEALTGSVPVGGQGTYTYLWERSTRSAAEGFVPADGANNQQNYTPGALTETTWFRRKVASADCQHISEAIIVKVLPVPAKPTIERLSEKELKASVAAADYAWWRNGVLLEQHTQVITITEAGTYTVQIQNSEGCFSGLSDALEVVQQEEKEEVQPEESIPPGVSITLRPGQGQLILSSKEPLPKALLLISDLQGRQVYRKELLQLNRPMALNLEQLPDGVYMLLIQTPDLYLKKKVLLQR</sequence>
<proteinExistence type="predicted"/>
<dbReference type="Proteomes" id="UP000233782">
    <property type="component" value="Unassembled WGS sequence"/>
</dbReference>
<dbReference type="InterPro" id="IPR045829">
    <property type="entry name" value="PKD_6"/>
</dbReference>
<reference evidence="3 4" key="1">
    <citation type="submission" date="2017-12" db="EMBL/GenBank/DDBJ databases">
        <title>Genomic Encyclopedia of Type Strains, Phase III (KMG-III): the genomes of soil and plant-associated and newly described type strains.</title>
        <authorList>
            <person name="Whitman W."/>
        </authorList>
    </citation>
    <scope>NUCLEOTIDE SEQUENCE [LARGE SCALE GENOMIC DNA]</scope>
    <source>
        <strain evidence="3 4">LP43</strain>
    </source>
</reference>
<dbReference type="Pfam" id="PF19408">
    <property type="entry name" value="PKD_6"/>
    <property type="match status" value="2"/>
</dbReference>
<evidence type="ECO:0000313" key="4">
    <source>
        <dbReference type="Proteomes" id="UP000233782"/>
    </source>
</evidence>
<comment type="caution">
    <text evidence="3">The sequence shown here is derived from an EMBL/GenBank/DDBJ whole genome shotgun (WGS) entry which is preliminary data.</text>
</comment>
<feature type="domain" description="PKD-like" evidence="2">
    <location>
        <begin position="125"/>
        <end position="202"/>
    </location>
</feature>
<dbReference type="EMBL" id="PJMU01000002">
    <property type="protein sequence ID" value="PKV67320.1"/>
    <property type="molecule type" value="Genomic_DNA"/>
</dbReference>
<organism evidence="3 4">
    <name type="scientific">Pontibacter ramchanderi</name>
    <dbReference type="NCBI Taxonomy" id="1179743"/>
    <lineage>
        <taxon>Bacteria</taxon>
        <taxon>Pseudomonadati</taxon>
        <taxon>Bacteroidota</taxon>
        <taxon>Cytophagia</taxon>
        <taxon>Cytophagales</taxon>
        <taxon>Hymenobacteraceae</taxon>
        <taxon>Pontibacter</taxon>
    </lineage>
</organism>
<dbReference type="InterPro" id="IPR013783">
    <property type="entry name" value="Ig-like_fold"/>
</dbReference>
<keyword evidence="4" id="KW-1185">Reference proteome</keyword>
<dbReference type="OrthoDB" id="847589at2"/>
<dbReference type="Gene3D" id="2.60.40.10">
    <property type="entry name" value="Immunoglobulins"/>
    <property type="match status" value="1"/>
</dbReference>
<evidence type="ECO:0000259" key="2">
    <source>
        <dbReference type="Pfam" id="PF19408"/>
    </source>
</evidence>
<dbReference type="AlphaFoldDB" id="A0A2N3UD70"/>
<accession>A0A2N3UD70</accession>
<gene>
    <name evidence="3" type="ORF">BD749_2463</name>
</gene>
<feature type="domain" description="PKD-like" evidence="2">
    <location>
        <begin position="40"/>
        <end position="120"/>
    </location>
</feature>
<protein>
    <recommendedName>
        <fullName evidence="2">PKD-like domain-containing protein</fullName>
    </recommendedName>
</protein>
<feature type="chain" id="PRO_5014697599" description="PKD-like domain-containing protein" evidence="1">
    <location>
        <begin position="29"/>
        <end position="467"/>
    </location>
</feature>